<dbReference type="RefSeq" id="WP_031382426.1">
    <property type="nucleotide sequence ID" value="NZ_BAABKI010000010.1"/>
</dbReference>
<evidence type="ECO:0000256" key="3">
    <source>
        <dbReference type="ARBA" id="ARBA00023002"/>
    </source>
</evidence>
<gene>
    <name evidence="5" type="ORF">GCM10023342_08830</name>
</gene>
<evidence type="ECO:0000313" key="6">
    <source>
        <dbReference type="Proteomes" id="UP001500074"/>
    </source>
</evidence>
<proteinExistence type="predicted"/>
<dbReference type="EMBL" id="BAABKI010000010">
    <property type="protein sequence ID" value="GAA5172344.1"/>
    <property type="molecule type" value="Genomic_DNA"/>
</dbReference>
<organism evidence="5 6">
    <name type="scientific">Modicisalibacter zincidurans</name>
    <dbReference type="NCBI Taxonomy" id="1178777"/>
    <lineage>
        <taxon>Bacteria</taxon>
        <taxon>Pseudomonadati</taxon>
        <taxon>Pseudomonadota</taxon>
        <taxon>Gammaproteobacteria</taxon>
        <taxon>Oceanospirillales</taxon>
        <taxon>Halomonadaceae</taxon>
        <taxon>Modicisalibacter</taxon>
    </lineage>
</organism>
<keyword evidence="3" id="KW-0560">Oxidoreductase</keyword>
<evidence type="ECO:0000256" key="1">
    <source>
        <dbReference type="ARBA" id="ARBA00005104"/>
    </source>
</evidence>
<evidence type="ECO:0000259" key="4">
    <source>
        <dbReference type="Pfam" id="PF01872"/>
    </source>
</evidence>
<evidence type="ECO:0000313" key="5">
    <source>
        <dbReference type="EMBL" id="GAA5172344.1"/>
    </source>
</evidence>
<dbReference type="Gene3D" id="3.40.430.10">
    <property type="entry name" value="Dihydrofolate Reductase, subunit A"/>
    <property type="match status" value="1"/>
</dbReference>
<reference evidence="6" key="1">
    <citation type="journal article" date="2019" name="Int. J. Syst. Evol. Microbiol.">
        <title>The Global Catalogue of Microorganisms (GCM) 10K type strain sequencing project: providing services to taxonomists for standard genome sequencing and annotation.</title>
        <authorList>
            <consortium name="The Broad Institute Genomics Platform"/>
            <consortium name="The Broad Institute Genome Sequencing Center for Infectious Disease"/>
            <person name="Wu L."/>
            <person name="Ma J."/>
        </authorList>
    </citation>
    <scope>NUCLEOTIDE SEQUENCE [LARGE SCALE GENOMIC DNA]</scope>
    <source>
        <strain evidence="6">JCM 18472</strain>
    </source>
</reference>
<keyword evidence="6" id="KW-1185">Reference proteome</keyword>
<keyword evidence="2" id="KW-0521">NADP</keyword>
<evidence type="ECO:0000256" key="2">
    <source>
        <dbReference type="ARBA" id="ARBA00022857"/>
    </source>
</evidence>
<protein>
    <submittedName>
        <fullName evidence="5">Dihydrofolate reductase family protein</fullName>
    </submittedName>
</protein>
<dbReference type="SUPFAM" id="SSF53597">
    <property type="entry name" value="Dihydrofolate reductase-like"/>
    <property type="match status" value="1"/>
</dbReference>
<dbReference type="PANTHER" id="PTHR38011:SF7">
    <property type="entry name" value="2,5-DIAMINO-6-RIBOSYLAMINO-4(3H)-PYRIMIDINONE 5'-PHOSPHATE REDUCTASE"/>
    <property type="match status" value="1"/>
</dbReference>
<name>A0ABP9R794_9GAMM</name>
<dbReference type="InterPro" id="IPR002734">
    <property type="entry name" value="RibDG_C"/>
</dbReference>
<dbReference type="Pfam" id="PF01872">
    <property type="entry name" value="RibD_C"/>
    <property type="match status" value="1"/>
</dbReference>
<comment type="pathway">
    <text evidence="1">Cofactor biosynthesis; riboflavin biosynthesis.</text>
</comment>
<dbReference type="InterPro" id="IPR024072">
    <property type="entry name" value="DHFR-like_dom_sf"/>
</dbReference>
<feature type="domain" description="Bacterial bifunctional deaminase-reductase C-terminal" evidence="4">
    <location>
        <begin position="33"/>
        <end position="253"/>
    </location>
</feature>
<dbReference type="PANTHER" id="PTHR38011">
    <property type="entry name" value="DIHYDROFOLATE REDUCTASE FAMILY PROTEIN (AFU_ORTHOLOGUE AFUA_8G06820)"/>
    <property type="match status" value="1"/>
</dbReference>
<dbReference type="InterPro" id="IPR050765">
    <property type="entry name" value="Riboflavin_Biosynth_HTPR"/>
</dbReference>
<comment type="caution">
    <text evidence="5">The sequence shown here is derived from an EMBL/GenBank/DDBJ whole genome shotgun (WGS) entry which is preliminary data.</text>
</comment>
<accession>A0ABP9R794</accession>
<dbReference type="Proteomes" id="UP001500074">
    <property type="component" value="Unassembled WGS sequence"/>
</dbReference>
<sequence>MTLLRLYPAPTQACTLEGLYLDTPLDHAPHAIPFVYSNFVTSLDGRVAVEDAAGHDEVPTSVANRHDWRLYQELAARADALLIGGRYFRQLAEGRAQAALPVADDPAFSDLLAWRRTQGLRPQSDVVVLSNTLDFPLPETLLEQGRRVLIFIARSLISAERRDRLAAQGAEVIGLDAEPDAASITGELDICQVVRRLGERGYRRIYSVAGPYSLHSLLRHGVLDTLFVTQRLTMIGGERYQSLLEGPALAAPVGLSLASLYYQQDVDGGAGQLFARFDRRASAEAAGR</sequence>